<dbReference type="Proteomes" id="UP000268329">
    <property type="component" value="Chromosome"/>
</dbReference>
<dbReference type="EMBL" id="CP033073">
    <property type="protein sequence ID" value="AYN39272.1"/>
    <property type="molecule type" value="Genomic_DNA"/>
</dbReference>
<sequence>MRPADTPDDHRHLRESPAPLRAPFPRWCVRHRLIAVPLGLLALGGTIAGAAAAGSAYSDGYDAHRATRTPRRP</sequence>
<protein>
    <submittedName>
        <fullName evidence="2">Uncharacterized protein</fullName>
    </submittedName>
</protein>
<proteinExistence type="predicted"/>
<feature type="transmembrane region" description="Helical" evidence="1">
    <location>
        <begin position="33"/>
        <end position="57"/>
    </location>
</feature>
<gene>
    <name evidence="2" type="ORF">D9753_10530</name>
</gene>
<evidence type="ECO:0000313" key="2">
    <source>
        <dbReference type="EMBL" id="AYN39272.1"/>
    </source>
</evidence>
<keyword evidence="3" id="KW-1185">Reference proteome</keyword>
<reference evidence="2 3" key="1">
    <citation type="submission" date="2018-10" db="EMBL/GenBank/DDBJ databases">
        <title>The genome of Streptomyces dangxiongensis Z022.</title>
        <authorList>
            <person name="Zhang B."/>
        </authorList>
    </citation>
    <scope>NUCLEOTIDE SEQUENCE [LARGE SCALE GENOMIC DNA]</scope>
    <source>
        <strain evidence="2 3">Z022</strain>
    </source>
</reference>
<dbReference type="AlphaFoldDB" id="A0A3G2JFJ4"/>
<organism evidence="2 3">
    <name type="scientific">Streptomyces dangxiongensis</name>
    <dbReference type="NCBI Taxonomy" id="1442032"/>
    <lineage>
        <taxon>Bacteria</taxon>
        <taxon>Bacillati</taxon>
        <taxon>Actinomycetota</taxon>
        <taxon>Actinomycetes</taxon>
        <taxon>Kitasatosporales</taxon>
        <taxon>Streptomycetaceae</taxon>
        <taxon>Streptomyces</taxon>
    </lineage>
</organism>
<keyword evidence="1" id="KW-1133">Transmembrane helix</keyword>
<accession>A0A3G2JFJ4</accession>
<name>A0A3G2JFJ4_9ACTN</name>
<keyword evidence="1" id="KW-0812">Transmembrane</keyword>
<keyword evidence="1" id="KW-0472">Membrane</keyword>
<dbReference type="KEGG" id="sdd:D9753_10530"/>
<evidence type="ECO:0000313" key="3">
    <source>
        <dbReference type="Proteomes" id="UP000268329"/>
    </source>
</evidence>
<evidence type="ECO:0000256" key="1">
    <source>
        <dbReference type="SAM" id="Phobius"/>
    </source>
</evidence>